<reference evidence="2" key="1">
    <citation type="submission" date="2020-10" db="EMBL/GenBank/DDBJ databases">
        <authorList>
            <person name="Gilroy R."/>
        </authorList>
    </citation>
    <scope>NUCLEOTIDE SEQUENCE</scope>
    <source>
        <strain evidence="2">G3-8215</strain>
    </source>
</reference>
<comment type="caution">
    <text evidence="2">The sequence shown here is derived from an EMBL/GenBank/DDBJ whole genome shotgun (WGS) entry which is preliminary data.</text>
</comment>
<name>A0A940DRG4_9BACT</name>
<evidence type="ECO:0000313" key="3">
    <source>
        <dbReference type="Proteomes" id="UP000725002"/>
    </source>
</evidence>
<keyword evidence="1" id="KW-1133">Transmembrane helix</keyword>
<evidence type="ECO:0000313" key="2">
    <source>
        <dbReference type="EMBL" id="MBO8482926.1"/>
    </source>
</evidence>
<accession>A0A940DRG4</accession>
<feature type="transmembrane region" description="Helical" evidence="1">
    <location>
        <begin position="79"/>
        <end position="96"/>
    </location>
</feature>
<protein>
    <submittedName>
        <fullName evidence="2">Uncharacterized protein</fullName>
    </submittedName>
</protein>
<feature type="transmembrane region" description="Helical" evidence="1">
    <location>
        <begin position="187"/>
        <end position="205"/>
    </location>
</feature>
<dbReference type="EMBL" id="JADILV010000014">
    <property type="protein sequence ID" value="MBO8482926.1"/>
    <property type="molecule type" value="Genomic_DNA"/>
</dbReference>
<keyword evidence="1" id="KW-0812">Transmembrane</keyword>
<feature type="transmembrane region" description="Helical" evidence="1">
    <location>
        <begin position="102"/>
        <end position="121"/>
    </location>
</feature>
<proteinExistence type="predicted"/>
<feature type="transmembrane region" description="Helical" evidence="1">
    <location>
        <begin position="157"/>
        <end position="175"/>
    </location>
</feature>
<dbReference type="Proteomes" id="UP000725002">
    <property type="component" value="Unassembled WGS sequence"/>
</dbReference>
<reference evidence="2" key="2">
    <citation type="journal article" date="2021" name="PeerJ">
        <title>Extensive microbial diversity within the chicken gut microbiome revealed by metagenomics and culture.</title>
        <authorList>
            <person name="Gilroy R."/>
            <person name="Ravi A."/>
            <person name="Getino M."/>
            <person name="Pursley I."/>
            <person name="Horton D.L."/>
            <person name="Alikhan N.F."/>
            <person name="Baker D."/>
            <person name="Gharbi K."/>
            <person name="Hall N."/>
            <person name="Watson M."/>
            <person name="Adriaenssens E.M."/>
            <person name="Foster-Nyarko E."/>
            <person name="Jarju S."/>
            <person name="Secka A."/>
            <person name="Antonio M."/>
            <person name="Oren A."/>
            <person name="Chaudhuri R.R."/>
            <person name="La Ragione R."/>
            <person name="Hildebrand F."/>
            <person name="Pallen M.J."/>
        </authorList>
    </citation>
    <scope>NUCLEOTIDE SEQUENCE</scope>
    <source>
        <strain evidence="2">G3-8215</strain>
    </source>
</reference>
<organism evidence="2 3">
    <name type="scientific">Candidatus Cryptobacteroides avicola</name>
    <dbReference type="NCBI Taxonomy" id="2840757"/>
    <lineage>
        <taxon>Bacteria</taxon>
        <taxon>Pseudomonadati</taxon>
        <taxon>Bacteroidota</taxon>
        <taxon>Bacteroidia</taxon>
        <taxon>Bacteroidales</taxon>
        <taxon>Candidatus Cryptobacteroides</taxon>
    </lineage>
</organism>
<sequence length="226" mass="25531">MYNPEKIQNIPESVTDNGASDMKLSGRKTCQAADDAVTQEMKKSMSMLKKRLKEKSLSQAKIQWISVAIRLDETRKSHLYWGIYAIAVSPLFVLLFRYQGFSWLFCAVFSAYILTMATISIRIYRTIKNPMAADSTITQCAKATKKYRTYTSRINKALGLCGIAIIVWLVIEYIVMFKTTDASFSGLYAGLIGLSCGLITGLLGYPGFQNTMRNMENFTRLEEEGW</sequence>
<keyword evidence="1" id="KW-0472">Membrane</keyword>
<dbReference type="AlphaFoldDB" id="A0A940DRG4"/>
<gene>
    <name evidence="2" type="ORF">IAB75_02245</name>
</gene>
<evidence type="ECO:0000256" key="1">
    <source>
        <dbReference type="SAM" id="Phobius"/>
    </source>
</evidence>